<name>A0ABR2C8S1_9ROSI</name>
<protein>
    <submittedName>
        <fullName evidence="1">Uncharacterized protein</fullName>
    </submittedName>
</protein>
<reference evidence="1 2" key="1">
    <citation type="journal article" date="2024" name="G3 (Bethesda)">
        <title>Genome assembly of Hibiscus sabdariffa L. provides insights into metabolisms of medicinal natural products.</title>
        <authorList>
            <person name="Kim T."/>
        </authorList>
    </citation>
    <scope>NUCLEOTIDE SEQUENCE [LARGE SCALE GENOMIC DNA]</scope>
    <source>
        <strain evidence="1">TK-2024</strain>
        <tissue evidence="1">Old leaves</tissue>
    </source>
</reference>
<comment type="caution">
    <text evidence="1">The sequence shown here is derived from an EMBL/GenBank/DDBJ whole genome shotgun (WGS) entry which is preliminary data.</text>
</comment>
<dbReference type="EMBL" id="JBBPBM010000062">
    <property type="protein sequence ID" value="KAK8515809.1"/>
    <property type="molecule type" value="Genomic_DNA"/>
</dbReference>
<evidence type="ECO:0000313" key="2">
    <source>
        <dbReference type="Proteomes" id="UP001472677"/>
    </source>
</evidence>
<sequence length="114" mass="12576">MASSSTTAPATPEWQRLEYARVCVETCFAVDKSGTGDKQPAKVWKPKVKVSSVQQETLQATVAEKAPGSDVATNLHFEPIQTKVLVHKGGVIHSFDFSNRHLTSHSKYFLCMLK</sequence>
<dbReference type="Proteomes" id="UP001472677">
    <property type="component" value="Unassembled WGS sequence"/>
</dbReference>
<proteinExistence type="predicted"/>
<gene>
    <name evidence="1" type="ORF">V6N12_016115</name>
</gene>
<accession>A0ABR2C8S1</accession>
<evidence type="ECO:0000313" key="1">
    <source>
        <dbReference type="EMBL" id="KAK8515809.1"/>
    </source>
</evidence>
<keyword evidence="2" id="KW-1185">Reference proteome</keyword>
<organism evidence="1 2">
    <name type="scientific">Hibiscus sabdariffa</name>
    <name type="common">roselle</name>
    <dbReference type="NCBI Taxonomy" id="183260"/>
    <lineage>
        <taxon>Eukaryota</taxon>
        <taxon>Viridiplantae</taxon>
        <taxon>Streptophyta</taxon>
        <taxon>Embryophyta</taxon>
        <taxon>Tracheophyta</taxon>
        <taxon>Spermatophyta</taxon>
        <taxon>Magnoliopsida</taxon>
        <taxon>eudicotyledons</taxon>
        <taxon>Gunneridae</taxon>
        <taxon>Pentapetalae</taxon>
        <taxon>rosids</taxon>
        <taxon>malvids</taxon>
        <taxon>Malvales</taxon>
        <taxon>Malvaceae</taxon>
        <taxon>Malvoideae</taxon>
        <taxon>Hibiscus</taxon>
    </lineage>
</organism>